<evidence type="ECO:0000313" key="1">
    <source>
        <dbReference type="EMBL" id="KAH7313894.1"/>
    </source>
</evidence>
<evidence type="ECO:0000313" key="2">
    <source>
        <dbReference type="Proteomes" id="UP000813444"/>
    </source>
</evidence>
<dbReference type="Proteomes" id="UP000813444">
    <property type="component" value="Unassembled WGS sequence"/>
</dbReference>
<proteinExistence type="predicted"/>
<dbReference type="EMBL" id="JAGPNK010000009">
    <property type="protein sequence ID" value="KAH7313894.1"/>
    <property type="molecule type" value="Genomic_DNA"/>
</dbReference>
<dbReference type="InterPro" id="IPR051961">
    <property type="entry name" value="Fungal_Metabolite_Diox"/>
</dbReference>
<sequence length="327" mass="36543">MSSMFRAPVRVAKTARCFSTVRLQPGVIRPSPSELQHMSLEARNLEKAVRHIHQDGLVVIEDVVPHEHLDFLNKKMVQDARVLQSRGEDGPFNYNQGNLQQDPPPVAKYFNPLIFLNPIATQITTAVLGPCPKWTFCSANSAIPPLPGAKPQRQPVHSDADFAHPTHPFALVVNVPLVTTTADNGSTEIWLGTHNNGVESQEGAHGERASGRIREELLDERSKVSPPIQPAIKKGSVVVRDLRLWHAGMPNTSDEVRVMLAMIHFAPWYRNPMRLEMGDDIKPILDQAKKDKRLGLEIPVDWVGTKEAEERYLNRGFGNSYDFNQAP</sequence>
<reference evidence="1" key="1">
    <citation type="journal article" date="2021" name="Nat. Commun.">
        <title>Genetic determinants of endophytism in the Arabidopsis root mycobiome.</title>
        <authorList>
            <person name="Mesny F."/>
            <person name="Miyauchi S."/>
            <person name="Thiergart T."/>
            <person name="Pickel B."/>
            <person name="Atanasova L."/>
            <person name="Karlsson M."/>
            <person name="Huettel B."/>
            <person name="Barry K.W."/>
            <person name="Haridas S."/>
            <person name="Chen C."/>
            <person name="Bauer D."/>
            <person name="Andreopoulos W."/>
            <person name="Pangilinan J."/>
            <person name="LaButti K."/>
            <person name="Riley R."/>
            <person name="Lipzen A."/>
            <person name="Clum A."/>
            <person name="Drula E."/>
            <person name="Henrissat B."/>
            <person name="Kohler A."/>
            <person name="Grigoriev I.V."/>
            <person name="Martin F.M."/>
            <person name="Hacquard S."/>
        </authorList>
    </citation>
    <scope>NUCLEOTIDE SEQUENCE</scope>
    <source>
        <strain evidence="1">MPI-CAGE-CH-0235</strain>
    </source>
</reference>
<dbReference type="Pfam" id="PF05721">
    <property type="entry name" value="PhyH"/>
    <property type="match status" value="1"/>
</dbReference>
<accession>A0A8K0WR86</accession>
<dbReference type="AlphaFoldDB" id="A0A8K0WR86"/>
<dbReference type="OrthoDB" id="407832at2759"/>
<dbReference type="PANTHER" id="PTHR37563">
    <property type="entry name" value="PHYTANOYL-COA DIOXYGENASE FAMILY PROTEIN (AFU_ORTHOLOGUE AFUA_2G03330)"/>
    <property type="match status" value="1"/>
</dbReference>
<evidence type="ECO:0008006" key="3">
    <source>
        <dbReference type="Google" id="ProtNLM"/>
    </source>
</evidence>
<dbReference type="InterPro" id="IPR008775">
    <property type="entry name" value="Phytyl_CoA_dOase-like"/>
</dbReference>
<comment type="caution">
    <text evidence="1">The sequence shown here is derived from an EMBL/GenBank/DDBJ whole genome shotgun (WGS) entry which is preliminary data.</text>
</comment>
<dbReference type="PANTHER" id="PTHR37563:SF2">
    <property type="entry name" value="PHYTANOYL-COA DIOXYGENASE FAMILY PROTEIN (AFU_ORTHOLOGUE AFUA_2G03330)"/>
    <property type="match status" value="1"/>
</dbReference>
<dbReference type="Gene3D" id="2.60.120.620">
    <property type="entry name" value="q2cbj1_9rhob like domain"/>
    <property type="match status" value="1"/>
</dbReference>
<gene>
    <name evidence="1" type="ORF">B0I35DRAFT_513474</name>
</gene>
<dbReference type="SUPFAM" id="SSF51197">
    <property type="entry name" value="Clavaminate synthase-like"/>
    <property type="match status" value="1"/>
</dbReference>
<keyword evidence="2" id="KW-1185">Reference proteome</keyword>
<name>A0A8K0WR86_9HYPO</name>
<protein>
    <recommendedName>
        <fullName evidence="3">Phytanoyl-CoA dioxygenase</fullName>
    </recommendedName>
</protein>
<organism evidence="1 2">
    <name type="scientific">Stachybotrys elegans</name>
    <dbReference type="NCBI Taxonomy" id="80388"/>
    <lineage>
        <taxon>Eukaryota</taxon>
        <taxon>Fungi</taxon>
        <taxon>Dikarya</taxon>
        <taxon>Ascomycota</taxon>
        <taxon>Pezizomycotina</taxon>
        <taxon>Sordariomycetes</taxon>
        <taxon>Hypocreomycetidae</taxon>
        <taxon>Hypocreales</taxon>
        <taxon>Stachybotryaceae</taxon>
        <taxon>Stachybotrys</taxon>
    </lineage>
</organism>